<dbReference type="CDD" id="cd06121">
    <property type="entry name" value="cupin_YML079wp"/>
    <property type="match status" value="1"/>
</dbReference>
<reference evidence="2 3" key="1">
    <citation type="submission" date="2021-05" db="EMBL/GenBank/DDBJ databases">
        <title>A Polyphasic approach of four new species of the genus Ohtaekwangia: Ohtaekwangia histidinii sp. nov., Ohtaekwangia cretensis sp. nov., Ohtaekwangia indiensis sp. nov., Ohtaekwangia reichenbachii sp. nov. from diverse environment.</title>
        <authorList>
            <person name="Octaviana S."/>
        </authorList>
    </citation>
    <scope>NUCLEOTIDE SEQUENCE [LARGE SCALE GENOMIC DNA]</scope>
    <source>
        <strain evidence="2 3">PWU20</strain>
    </source>
</reference>
<accession>A0ABS5VXA9</accession>
<dbReference type="Pfam" id="PF06172">
    <property type="entry name" value="Cupin_5"/>
    <property type="match status" value="1"/>
</dbReference>
<protein>
    <submittedName>
        <fullName evidence="2">Cupin domain-containing protein</fullName>
    </submittedName>
</protein>
<evidence type="ECO:0000259" key="1">
    <source>
        <dbReference type="Pfam" id="PF06172"/>
    </source>
</evidence>
<proteinExistence type="predicted"/>
<dbReference type="PANTHER" id="PTHR33387">
    <property type="entry name" value="RMLC-LIKE JELLY ROLL FOLD PROTEIN"/>
    <property type="match status" value="1"/>
</dbReference>
<evidence type="ECO:0000313" key="2">
    <source>
        <dbReference type="EMBL" id="MBT1706060.1"/>
    </source>
</evidence>
<dbReference type="PANTHER" id="PTHR33387:SF3">
    <property type="entry name" value="DUF985 DOMAIN-CONTAINING PROTEIN"/>
    <property type="match status" value="1"/>
</dbReference>
<keyword evidence="3" id="KW-1185">Reference proteome</keyword>
<organism evidence="2 3">
    <name type="scientific">Chryseosolibacter indicus</name>
    <dbReference type="NCBI Taxonomy" id="2782351"/>
    <lineage>
        <taxon>Bacteria</taxon>
        <taxon>Pseudomonadati</taxon>
        <taxon>Bacteroidota</taxon>
        <taxon>Cytophagia</taxon>
        <taxon>Cytophagales</taxon>
        <taxon>Chryseotaleaceae</taxon>
        <taxon>Chryseosolibacter</taxon>
    </lineage>
</organism>
<dbReference type="InterPro" id="IPR009327">
    <property type="entry name" value="Cupin_DUF985"/>
</dbReference>
<comment type="caution">
    <text evidence="2">The sequence shown here is derived from an EMBL/GenBank/DDBJ whole genome shotgun (WGS) entry which is preliminary data.</text>
</comment>
<evidence type="ECO:0000313" key="3">
    <source>
        <dbReference type="Proteomes" id="UP000772618"/>
    </source>
</evidence>
<feature type="domain" description="DUF985" evidence="1">
    <location>
        <begin position="6"/>
        <end position="144"/>
    </location>
</feature>
<dbReference type="Gene3D" id="2.60.120.10">
    <property type="entry name" value="Jelly Rolls"/>
    <property type="match status" value="1"/>
</dbReference>
<dbReference type="InterPro" id="IPR014710">
    <property type="entry name" value="RmlC-like_jellyroll"/>
</dbReference>
<dbReference type="EMBL" id="JAHESD010000080">
    <property type="protein sequence ID" value="MBT1706060.1"/>
    <property type="molecule type" value="Genomic_DNA"/>
</dbReference>
<gene>
    <name evidence="2" type="ORF">KK060_22405</name>
</gene>
<name>A0ABS5VXA9_9BACT</name>
<dbReference type="InterPro" id="IPR039935">
    <property type="entry name" value="YML079W-like"/>
</dbReference>
<dbReference type="SUPFAM" id="SSF51182">
    <property type="entry name" value="RmlC-like cupins"/>
    <property type="match status" value="1"/>
</dbReference>
<dbReference type="InterPro" id="IPR011051">
    <property type="entry name" value="RmlC_Cupin_sf"/>
</dbReference>
<sequence length="167" mass="18953">MKSASYWVELLQLTPHPEGGFFKETYRSSEVAGKECLSDGFTGKRNFSTAIYFLLRSQDRSLFHRIKSDEMWHYYAGGSLTLYVLNEGGLRTYKLGTSLENGESVQIVIPANSWFGAKVNEADNYVLCGCTVSPGFDFEDFEMASREELLKAFPFEREVIELLTQPT</sequence>
<dbReference type="Proteomes" id="UP000772618">
    <property type="component" value="Unassembled WGS sequence"/>
</dbReference>